<dbReference type="Proteomes" id="UP000005939">
    <property type="component" value="Unassembled WGS sequence"/>
</dbReference>
<dbReference type="AlphaFoldDB" id="G6EYD7"/>
<dbReference type="InterPro" id="IPR002495">
    <property type="entry name" value="Glyco_trans_8"/>
</dbReference>
<dbReference type="Pfam" id="PF01501">
    <property type="entry name" value="Glyco_transf_8"/>
    <property type="match status" value="1"/>
</dbReference>
<evidence type="ECO:0000313" key="1">
    <source>
        <dbReference type="EMBL" id="EHD14525.1"/>
    </source>
</evidence>
<gene>
    <name evidence="1" type="ORF">CIN_04570</name>
</gene>
<evidence type="ECO:0000313" key="2">
    <source>
        <dbReference type="Proteomes" id="UP000005939"/>
    </source>
</evidence>
<name>G6EYD7_9PROT</name>
<comment type="caution">
    <text evidence="1">The sequence shown here is derived from an EMBL/GenBank/DDBJ whole genome shotgun (WGS) entry which is preliminary data.</text>
</comment>
<proteinExistence type="predicted"/>
<dbReference type="EMBL" id="AGFR01000003">
    <property type="protein sequence ID" value="EHD14525.1"/>
    <property type="molecule type" value="Genomic_DNA"/>
</dbReference>
<dbReference type="RefSeq" id="WP_008853447.1">
    <property type="nucleotide sequence ID" value="NZ_AGFR01000003.1"/>
</dbReference>
<dbReference type="OrthoDB" id="7226306at2"/>
<organism evidence="1 2">
    <name type="scientific">Commensalibacter intestini A911</name>
    <dbReference type="NCBI Taxonomy" id="1088868"/>
    <lineage>
        <taxon>Bacteria</taxon>
        <taxon>Pseudomonadati</taxon>
        <taxon>Pseudomonadota</taxon>
        <taxon>Alphaproteobacteria</taxon>
        <taxon>Acetobacterales</taxon>
        <taxon>Acetobacteraceae</taxon>
    </lineage>
</organism>
<reference evidence="1 2" key="1">
    <citation type="submission" date="2011-10" db="EMBL/GenBank/DDBJ databases">
        <title>Genome Sequence of Commensalibacter intestini A911, isolated from Drosophila gut.</title>
        <authorList>
            <person name="Lee W.-J."/>
            <person name="Kim E.-K."/>
        </authorList>
    </citation>
    <scope>NUCLEOTIDE SEQUENCE [LARGE SCALE GENOMIC DNA]</scope>
    <source>
        <strain evidence="1 2">A911</strain>
    </source>
</reference>
<dbReference type="Gene3D" id="3.90.550.10">
    <property type="entry name" value="Spore Coat Polysaccharide Biosynthesis Protein SpsA, Chain A"/>
    <property type="match status" value="1"/>
</dbReference>
<dbReference type="InterPro" id="IPR029044">
    <property type="entry name" value="Nucleotide-diphossugar_trans"/>
</dbReference>
<dbReference type="SUPFAM" id="SSF53448">
    <property type="entry name" value="Nucleotide-diphospho-sugar transferases"/>
    <property type="match status" value="1"/>
</dbReference>
<sequence length="346" mass="40522">MMQNTQEWFDYLLSSQWVSLGNNTLIQPQRSEDGIWNLGNITLNDQEVTKACPSTNIQEIKEFQLIHNSWQVVVFKKYKPIIYFCAFGSQAIFECVYTSIQSLIEFGKWQYDIAILTAEDTKKILETILAPLELGDKLHLITLPVLEKFDWYMARYHINQSILQQAQPLLYLDTDIICNAPLDELFIQHINSPFIHTCKEGPLGEGSPQSGGYWYGWRLMQEDHIPFQPTDRGFSSGAMFFNNVKMTLPFFEMIIQSAYGFMKKQGYKDEFYDQRFTNYILFKFQKVEIEMMSNWIRLYRIPQESTTIPSGTQKLGLIHFLNASTENKLITMKKYIEDLHLRLSKQ</sequence>
<dbReference type="GO" id="GO:0016757">
    <property type="term" value="F:glycosyltransferase activity"/>
    <property type="evidence" value="ECO:0007669"/>
    <property type="project" value="InterPro"/>
</dbReference>
<protein>
    <submittedName>
        <fullName evidence="1">Uncharacterized protein</fullName>
    </submittedName>
</protein>
<accession>G6EYD7</accession>